<evidence type="ECO:0000313" key="2">
    <source>
        <dbReference type="Proteomes" id="UP001385951"/>
    </source>
</evidence>
<organism evidence="1 2">
    <name type="scientific">Cerrena zonata</name>
    <dbReference type="NCBI Taxonomy" id="2478898"/>
    <lineage>
        <taxon>Eukaryota</taxon>
        <taxon>Fungi</taxon>
        <taxon>Dikarya</taxon>
        <taxon>Basidiomycota</taxon>
        <taxon>Agaricomycotina</taxon>
        <taxon>Agaricomycetes</taxon>
        <taxon>Polyporales</taxon>
        <taxon>Cerrenaceae</taxon>
        <taxon>Cerrena</taxon>
    </lineage>
</organism>
<comment type="caution">
    <text evidence="1">The sequence shown here is derived from an EMBL/GenBank/DDBJ whole genome shotgun (WGS) entry which is preliminary data.</text>
</comment>
<accession>A0AAW0GMU3</accession>
<keyword evidence="2" id="KW-1185">Reference proteome</keyword>
<reference evidence="1 2" key="1">
    <citation type="submission" date="2022-09" db="EMBL/GenBank/DDBJ databases">
        <authorList>
            <person name="Palmer J.M."/>
        </authorList>
    </citation>
    <scope>NUCLEOTIDE SEQUENCE [LARGE SCALE GENOMIC DNA]</scope>
    <source>
        <strain evidence="1 2">DSM 7382</strain>
    </source>
</reference>
<dbReference type="Proteomes" id="UP001385951">
    <property type="component" value="Unassembled WGS sequence"/>
</dbReference>
<dbReference type="AlphaFoldDB" id="A0AAW0GMU3"/>
<sequence>MELSSACREVTVTLCDACHCLKGRELLMAKNFDLMRRYTPTANDKHGGKCLHRVSLSDSTVMCTDILGVGFRALEEKICIPCTVPYRDIRKKFHAEVFAALPTIFNLV</sequence>
<gene>
    <name evidence="1" type="ORF">QCA50_005588</name>
</gene>
<protein>
    <submittedName>
        <fullName evidence="1">Uncharacterized protein</fullName>
    </submittedName>
</protein>
<dbReference type="EMBL" id="JASBNA010000006">
    <property type="protein sequence ID" value="KAK7690490.1"/>
    <property type="molecule type" value="Genomic_DNA"/>
</dbReference>
<evidence type="ECO:0000313" key="1">
    <source>
        <dbReference type="EMBL" id="KAK7690490.1"/>
    </source>
</evidence>
<proteinExistence type="predicted"/>
<name>A0AAW0GMU3_9APHY</name>